<gene>
    <name evidence="3" type="ORF">KAK06_08430</name>
</gene>
<sequence>MPLLLAACASVERAATPPDSTAELPARWTATDTDRPVANTALATWWQQLGSAEFNTLAERALTRNTSLRSAQAALRQARALRAASEAATRPSLSLGSQAQRQQADGMGGSTSLSLGFSASWEADLWGAQSLGLAASRADERAAEADLAATRLALLAELGLAWTQWQADLARQQITQASLRSLEHTASLVRWNAQAGLASALDVEQTVQTLESTRASLLALNTQVTQDQHAIAVLTGDGPATPLPEASGSLMDLGWPQLDQALSQLATGQPADLLRRRPDLLSAEAGVQAAWLRRRQTDRAAWPGLALTGTLGLQAATLAGLGQPGAALATLGAAADWTLLDGGRQTAQRDQQDAALEAARARYDAALLSALKDTEDSLVALRGATERQTALRLSAQAAQQAMRLSQARQQAGLINTAALLEAQRTALSTDLSWIAARADQASHLIRTWKSLGGGWDAPAAR</sequence>
<dbReference type="Proteomes" id="UP000678374">
    <property type="component" value="Unassembled WGS sequence"/>
</dbReference>
<keyword evidence="2" id="KW-0449">Lipoprotein</keyword>
<comment type="subcellular location">
    <subcellularLocation>
        <location evidence="2">Cell membrane</location>
        <topology evidence="2">Lipid-anchor</topology>
    </subcellularLocation>
</comment>
<dbReference type="PANTHER" id="PTHR30203">
    <property type="entry name" value="OUTER MEMBRANE CATION EFFLUX PROTEIN"/>
    <property type="match status" value="1"/>
</dbReference>
<evidence type="ECO:0000313" key="3">
    <source>
        <dbReference type="EMBL" id="MBQ0958984.1"/>
    </source>
</evidence>
<accession>A0A940YJF9</accession>
<comment type="caution">
    <text evidence="3">The sequence shown here is derived from an EMBL/GenBank/DDBJ whole genome shotgun (WGS) entry which is preliminary data.</text>
</comment>
<dbReference type="InterPro" id="IPR010131">
    <property type="entry name" value="MdtP/NodT-like"/>
</dbReference>
<keyword evidence="4" id="KW-1185">Reference proteome</keyword>
<keyword evidence="2" id="KW-0812">Transmembrane</keyword>
<organism evidence="3 4">
    <name type="scientific">Ideonella aquatica</name>
    <dbReference type="NCBI Taxonomy" id="2824119"/>
    <lineage>
        <taxon>Bacteria</taxon>
        <taxon>Pseudomonadati</taxon>
        <taxon>Pseudomonadota</taxon>
        <taxon>Betaproteobacteria</taxon>
        <taxon>Burkholderiales</taxon>
        <taxon>Sphaerotilaceae</taxon>
        <taxon>Ideonella</taxon>
    </lineage>
</organism>
<proteinExistence type="inferred from homology"/>
<keyword evidence="2" id="KW-1134">Transmembrane beta strand</keyword>
<evidence type="ECO:0000256" key="1">
    <source>
        <dbReference type="ARBA" id="ARBA00007613"/>
    </source>
</evidence>
<dbReference type="PANTHER" id="PTHR30203:SF32">
    <property type="entry name" value="CATION EFFLUX SYSTEM PROTEIN CUSC"/>
    <property type="match status" value="1"/>
</dbReference>
<dbReference type="EMBL" id="JAGQDE010000005">
    <property type="protein sequence ID" value="MBQ0958984.1"/>
    <property type="molecule type" value="Genomic_DNA"/>
</dbReference>
<evidence type="ECO:0000256" key="2">
    <source>
        <dbReference type="RuleBase" id="RU362097"/>
    </source>
</evidence>
<dbReference type="InterPro" id="IPR003423">
    <property type="entry name" value="OMP_efflux"/>
</dbReference>
<dbReference type="NCBIfam" id="TIGR01845">
    <property type="entry name" value="outer_NodT"/>
    <property type="match status" value="1"/>
</dbReference>
<keyword evidence="2" id="KW-0472">Membrane</keyword>
<reference evidence="3" key="1">
    <citation type="submission" date="2021-04" db="EMBL/GenBank/DDBJ databases">
        <title>The genome sequence of Ideonella sp. 4Y11.</title>
        <authorList>
            <person name="Liu Y."/>
        </authorList>
    </citation>
    <scope>NUCLEOTIDE SEQUENCE</scope>
    <source>
        <strain evidence="3">4Y11</strain>
    </source>
</reference>
<evidence type="ECO:0000313" key="4">
    <source>
        <dbReference type="Proteomes" id="UP000678374"/>
    </source>
</evidence>
<dbReference type="Gene3D" id="2.20.200.10">
    <property type="entry name" value="Outer membrane efflux proteins (OEP)"/>
    <property type="match status" value="1"/>
</dbReference>
<dbReference type="GO" id="GO:0005886">
    <property type="term" value="C:plasma membrane"/>
    <property type="evidence" value="ECO:0007669"/>
    <property type="project" value="UniProtKB-SubCell"/>
</dbReference>
<dbReference type="RefSeq" id="WP_210801494.1">
    <property type="nucleotide sequence ID" value="NZ_JAGQDE010000005.1"/>
</dbReference>
<dbReference type="SUPFAM" id="SSF56954">
    <property type="entry name" value="Outer membrane efflux proteins (OEP)"/>
    <property type="match status" value="1"/>
</dbReference>
<dbReference type="AlphaFoldDB" id="A0A940YJF9"/>
<comment type="similarity">
    <text evidence="1 2">Belongs to the outer membrane factor (OMF) (TC 1.B.17) family.</text>
</comment>
<dbReference type="Pfam" id="PF02321">
    <property type="entry name" value="OEP"/>
    <property type="match status" value="2"/>
</dbReference>
<dbReference type="GO" id="GO:0015562">
    <property type="term" value="F:efflux transmembrane transporter activity"/>
    <property type="evidence" value="ECO:0007669"/>
    <property type="project" value="InterPro"/>
</dbReference>
<protein>
    <submittedName>
        <fullName evidence="3">Efflux transporter outer membrane subunit</fullName>
    </submittedName>
</protein>
<keyword evidence="2" id="KW-0564">Palmitate</keyword>
<dbReference type="Gene3D" id="1.20.1600.10">
    <property type="entry name" value="Outer membrane efflux proteins (OEP)"/>
    <property type="match status" value="1"/>
</dbReference>
<name>A0A940YJF9_9BURK</name>